<dbReference type="Proteomes" id="UP001221686">
    <property type="component" value="Unassembled WGS sequence"/>
</dbReference>
<comment type="caution">
    <text evidence="2">The sequence shown here is derived from an EMBL/GenBank/DDBJ whole genome shotgun (WGS) entry which is preliminary data.</text>
</comment>
<dbReference type="RefSeq" id="WP_272090762.1">
    <property type="nucleotide sequence ID" value="NZ_JAQNDL010000003.1"/>
</dbReference>
<evidence type="ECO:0000313" key="3">
    <source>
        <dbReference type="Proteomes" id="UP001221686"/>
    </source>
</evidence>
<name>A0ABT5E8N8_9BACT</name>
<accession>A0ABT5E8N8</accession>
<evidence type="ECO:0000256" key="1">
    <source>
        <dbReference type="SAM" id="MobiDB-lite"/>
    </source>
</evidence>
<feature type="compositionally biased region" description="Polar residues" evidence="1">
    <location>
        <begin position="58"/>
        <end position="67"/>
    </location>
</feature>
<proteinExistence type="predicted"/>
<feature type="compositionally biased region" description="Low complexity" evidence="1">
    <location>
        <begin position="31"/>
        <end position="53"/>
    </location>
</feature>
<evidence type="ECO:0000313" key="2">
    <source>
        <dbReference type="EMBL" id="MDC0722227.1"/>
    </source>
</evidence>
<keyword evidence="3" id="KW-1185">Reference proteome</keyword>
<feature type="region of interest" description="Disordered" evidence="1">
    <location>
        <begin position="23"/>
        <end position="84"/>
    </location>
</feature>
<reference evidence="2 3" key="1">
    <citation type="submission" date="2022-11" db="EMBL/GenBank/DDBJ databases">
        <title>Minimal conservation of predation-associated metabolite biosynthetic gene clusters underscores biosynthetic potential of Myxococcota including descriptions for ten novel species: Archangium lansinium sp. nov., Myxococcus landrumus sp. nov., Nannocystis bai.</title>
        <authorList>
            <person name="Ahearne A."/>
            <person name="Stevens C."/>
            <person name="Dowd S."/>
        </authorList>
    </citation>
    <scope>NUCLEOTIDE SEQUENCE [LARGE SCALE GENOMIC DNA]</scope>
    <source>
        <strain evidence="2 3">BB15-2</strain>
    </source>
</reference>
<gene>
    <name evidence="2" type="ORF">POL25_35320</name>
</gene>
<dbReference type="EMBL" id="JAQNDL010000003">
    <property type="protein sequence ID" value="MDC0722227.1"/>
    <property type="molecule type" value="Genomic_DNA"/>
</dbReference>
<sequence>MRISVSVRMVAVCIAGAHCAGEEVAQQSTTGSEILTTSSSASSTSGTSEALTSEAGWTESTTSNDMPSTEGPEPSTGEQEQPSYEGEHVVVIADEGLELCGGTMQHMDSFISQASMRFGVQAPVGDDRIRYTWVKDSETLKEHCSIPDVSGCAQGGGRSASTMAPLNHELIHNITYRIKDRHPRPFFTEGAAVAFEGYDGRLFREDAKHDIEIFDLLELSHSELAGFSGAYPVVGQFAGYLIGRHGIDDFIRLYSEVAADATIEQIDQNFHDGLGVSLAESVAEFQDLTNPWSDCNFDALLSECNAPAIPWNGEYFEMESEIDCSRADTIGPYDGRMSVEFTFDIYETSFYELRLAGDEQLATFVPDIHVKFDQPNTAVSIFPCGACSTGFMETQKGGTPRWTTLRPGRHSLRLLAPVNEPGTVAFGFKRLPEAPGDVIKEP</sequence>
<protein>
    <submittedName>
        <fullName evidence="2">Uncharacterized protein</fullName>
    </submittedName>
</protein>
<organism evidence="2 3">
    <name type="scientific">Nannocystis bainbridge</name>
    <dbReference type="NCBI Taxonomy" id="2995303"/>
    <lineage>
        <taxon>Bacteria</taxon>
        <taxon>Pseudomonadati</taxon>
        <taxon>Myxococcota</taxon>
        <taxon>Polyangia</taxon>
        <taxon>Nannocystales</taxon>
        <taxon>Nannocystaceae</taxon>
        <taxon>Nannocystis</taxon>
    </lineage>
</organism>